<dbReference type="EMBL" id="KB467843">
    <property type="protein sequence ID" value="PCH35350.1"/>
    <property type="molecule type" value="Genomic_DNA"/>
</dbReference>
<reference evidence="2 3" key="1">
    <citation type="journal article" date="2012" name="Science">
        <title>The Paleozoic origin of enzymatic lignin decomposition reconstructed from 31 fungal genomes.</title>
        <authorList>
            <person name="Floudas D."/>
            <person name="Binder M."/>
            <person name="Riley R."/>
            <person name="Barry K."/>
            <person name="Blanchette R.A."/>
            <person name="Henrissat B."/>
            <person name="Martinez A.T."/>
            <person name="Otillar R."/>
            <person name="Spatafora J.W."/>
            <person name="Yadav J.S."/>
            <person name="Aerts A."/>
            <person name="Benoit I."/>
            <person name="Boyd A."/>
            <person name="Carlson A."/>
            <person name="Copeland A."/>
            <person name="Coutinho P.M."/>
            <person name="de Vries R.P."/>
            <person name="Ferreira P."/>
            <person name="Findley K."/>
            <person name="Foster B."/>
            <person name="Gaskell J."/>
            <person name="Glotzer D."/>
            <person name="Gorecki P."/>
            <person name="Heitman J."/>
            <person name="Hesse C."/>
            <person name="Hori C."/>
            <person name="Igarashi K."/>
            <person name="Jurgens J.A."/>
            <person name="Kallen N."/>
            <person name="Kersten P."/>
            <person name="Kohler A."/>
            <person name="Kuees U."/>
            <person name="Kumar T.K.A."/>
            <person name="Kuo A."/>
            <person name="LaButti K."/>
            <person name="Larrondo L.F."/>
            <person name="Lindquist E."/>
            <person name="Ling A."/>
            <person name="Lombard V."/>
            <person name="Lucas S."/>
            <person name="Lundell T."/>
            <person name="Martin R."/>
            <person name="McLaughlin D.J."/>
            <person name="Morgenstern I."/>
            <person name="Morin E."/>
            <person name="Murat C."/>
            <person name="Nagy L.G."/>
            <person name="Nolan M."/>
            <person name="Ohm R.A."/>
            <person name="Patyshakuliyeva A."/>
            <person name="Rokas A."/>
            <person name="Ruiz-Duenas F.J."/>
            <person name="Sabat G."/>
            <person name="Salamov A."/>
            <person name="Samejima M."/>
            <person name="Schmutz J."/>
            <person name="Slot J.C."/>
            <person name="St John F."/>
            <person name="Stenlid J."/>
            <person name="Sun H."/>
            <person name="Sun S."/>
            <person name="Syed K."/>
            <person name="Tsang A."/>
            <person name="Wiebenga A."/>
            <person name="Young D."/>
            <person name="Pisabarro A."/>
            <person name="Eastwood D.C."/>
            <person name="Martin F."/>
            <person name="Cullen D."/>
            <person name="Grigoriev I.V."/>
            <person name="Hibbett D.S."/>
        </authorList>
    </citation>
    <scope>NUCLEOTIDE SEQUENCE [LARGE SCALE GENOMIC DNA]</scope>
    <source>
        <strain evidence="2 3">MD-104</strain>
    </source>
</reference>
<organism evidence="2 3">
    <name type="scientific">Wolfiporia cocos (strain MD-104)</name>
    <name type="common">Brown rot fungus</name>
    <dbReference type="NCBI Taxonomy" id="742152"/>
    <lineage>
        <taxon>Eukaryota</taxon>
        <taxon>Fungi</taxon>
        <taxon>Dikarya</taxon>
        <taxon>Basidiomycota</taxon>
        <taxon>Agaricomycotina</taxon>
        <taxon>Agaricomycetes</taxon>
        <taxon>Polyporales</taxon>
        <taxon>Phaeolaceae</taxon>
        <taxon>Wolfiporia</taxon>
    </lineage>
</organism>
<evidence type="ECO:0000313" key="2">
    <source>
        <dbReference type="EMBL" id="PCH35350.1"/>
    </source>
</evidence>
<name>A0A2H3IZD2_WOLCO</name>
<gene>
    <name evidence="2" type="ORF">WOLCODRAFT_156046</name>
</gene>
<dbReference type="OrthoDB" id="2753241at2759"/>
<feature type="compositionally biased region" description="Basic and acidic residues" evidence="1">
    <location>
        <begin position="47"/>
        <end position="56"/>
    </location>
</feature>
<evidence type="ECO:0000313" key="3">
    <source>
        <dbReference type="Proteomes" id="UP000218811"/>
    </source>
</evidence>
<evidence type="ECO:0000256" key="1">
    <source>
        <dbReference type="SAM" id="MobiDB-lite"/>
    </source>
</evidence>
<feature type="region of interest" description="Disordered" evidence="1">
    <location>
        <begin position="47"/>
        <end position="73"/>
    </location>
</feature>
<proteinExistence type="predicted"/>
<keyword evidence="3" id="KW-1185">Reference proteome</keyword>
<feature type="region of interest" description="Disordered" evidence="1">
    <location>
        <begin position="1"/>
        <end position="31"/>
    </location>
</feature>
<dbReference type="Proteomes" id="UP000218811">
    <property type="component" value="Unassembled WGS sequence"/>
</dbReference>
<sequence length="98" mass="11333">MDRDSPREGDDDIAMKEPASTSAWLPDKDDIMTEDYPSSYIPRRVQAFEDYGKEDNEPPTPPRSKTPREPFQTRADFEFAEIALQSSLKRKRQIHSSD</sequence>
<accession>A0A2H3IZD2</accession>
<dbReference type="AlphaFoldDB" id="A0A2H3IZD2"/>
<protein>
    <submittedName>
        <fullName evidence="2">Uncharacterized protein</fullName>
    </submittedName>
</protein>